<feature type="binding site" evidence="4">
    <location>
        <position position="44"/>
    </location>
    <ligand>
        <name>Zn(2+)</name>
        <dbReference type="ChEBI" id="CHEBI:29105"/>
    </ligand>
</feature>
<evidence type="ECO:0000256" key="3">
    <source>
        <dbReference type="ARBA" id="ARBA00022833"/>
    </source>
</evidence>
<evidence type="ECO:0000256" key="1">
    <source>
        <dbReference type="ARBA" id="ARBA00006217"/>
    </source>
</evidence>
<dbReference type="InterPro" id="IPR036874">
    <property type="entry name" value="Carbonic_anhydrase_sf"/>
</dbReference>
<keyword evidence="3 4" id="KW-0862">Zinc</keyword>
<dbReference type="SUPFAM" id="SSF53056">
    <property type="entry name" value="beta-carbonic anhydrase, cab"/>
    <property type="match status" value="1"/>
</dbReference>
<reference evidence="5" key="1">
    <citation type="journal article" date="2021" name="Proc. Natl. Acad. Sci. U.S.A.">
        <title>Three genomes in the algal genus Volvox reveal the fate of a haploid sex-determining region after a transition to homothallism.</title>
        <authorList>
            <person name="Yamamoto K."/>
            <person name="Hamaji T."/>
            <person name="Kawai-Toyooka H."/>
            <person name="Matsuzaki R."/>
            <person name="Takahashi F."/>
            <person name="Nishimura Y."/>
            <person name="Kawachi M."/>
            <person name="Noguchi H."/>
            <person name="Minakuchi Y."/>
            <person name="Umen J.G."/>
            <person name="Toyoda A."/>
            <person name="Nozaki H."/>
        </authorList>
    </citation>
    <scope>NUCLEOTIDE SEQUENCE</scope>
    <source>
        <strain evidence="5">NIES-3785</strain>
    </source>
</reference>
<dbReference type="GO" id="GO:0008270">
    <property type="term" value="F:zinc ion binding"/>
    <property type="evidence" value="ECO:0007669"/>
    <property type="project" value="InterPro"/>
</dbReference>
<evidence type="ECO:0000256" key="2">
    <source>
        <dbReference type="ARBA" id="ARBA00022723"/>
    </source>
</evidence>
<comment type="caution">
    <text evidence="5">The sequence shown here is derived from an EMBL/GenBank/DDBJ whole genome shotgun (WGS) entry which is preliminary data.</text>
</comment>
<dbReference type="Gene3D" id="3.40.1050.10">
    <property type="entry name" value="Carbonic anhydrase"/>
    <property type="match status" value="1"/>
</dbReference>
<accession>A0A8J4G6Q8</accession>
<name>A0A8J4G6Q8_9CHLO</name>
<proteinExistence type="inferred from homology"/>
<organism evidence="5 6">
    <name type="scientific">Volvox reticuliferus</name>
    <dbReference type="NCBI Taxonomy" id="1737510"/>
    <lineage>
        <taxon>Eukaryota</taxon>
        <taxon>Viridiplantae</taxon>
        <taxon>Chlorophyta</taxon>
        <taxon>core chlorophytes</taxon>
        <taxon>Chlorophyceae</taxon>
        <taxon>CS clade</taxon>
        <taxon>Chlamydomonadales</taxon>
        <taxon>Volvocaceae</taxon>
        <taxon>Volvox</taxon>
    </lineage>
</organism>
<keyword evidence="2 4" id="KW-0479">Metal-binding</keyword>
<dbReference type="GO" id="GO:0004089">
    <property type="term" value="F:carbonate dehydratase activity"/>
    <property type="evidence" value="ECO:0007669"/>
    <property type="project" value="InterPro"/>
</dbReference>
<evidence type="ECO:0000313" key="5">
    <source>
        <dbReference type="EMBL" id="GIM01124.1"/>
    </source>
</evidence>
<evidence type="ECO:0008006" key="7">
    <source>
        <dbReference type="Google" id="ProtNLM"/>
    </source>
</evidence>
<dbReference type="PANTHER" id="PTHR43175:SF3">
    <property type="entry name" value="CARBON DISULFIDE HYDROLASE"/>
    <property type="match status" value="1"/>
</dbReference>
<dbReference type="PANTHER" id="PTHR43175">
    <property type="entry name" value="CARBONIC ANHYDRASE"/>
    <property type="match status" value="1"/>
</dbReference>
<comment type="similarity">
    <text evidence="1">Belongs to the beta-class carbonic anhydrase family.</text>
</comment>
<protein>
    <recommendedName>
        <fullName evidence="7">Carbonic anhydrase</fullName>
    </recommendedName>
</protein>
<dbReference type="EMBL" id="BNCQ01000008">
    <property type="protein sequence ID" value="GIM01124.1"/>
    <property type="molecule type" value="Genomic_DNA"/>
</dbReference>
<dbReference type="Proteomes" id="UP000722791">
    <property type="component" value="Unassembled WGS sequence"/>
</dbReference>
<comment type="cofactor">
    <cofactor evidence="4">
        <name>Zn(2+)</name>
        <dbReference type="ChEBI" id="CHEBI:29105"/>
    </cofactor>
    <text evidence="4">Binds 1 zinc ion per subunit.</text>
</comment>
<evidence type="ECO:0000256" key="4">
    <source>
        <dbReference type="PIRSR" id="PIRSR601765-1"/>
    </source>
</evidence>
<gene>
    <name evidence="5" type="ORF">Vretimale_5963</name>
</gene>
<sequence>MPVHQDMNESVQAEFLKNNAEYAATFKDSDLPLPPARHALVLACMDARLHVEKVLGIKNGTQDDSGFNHWAVSFGDLPLPAWCRGKLWGSPSGERWLSCECVPTPGVLLPFFRERFYI</sequence>
<evidence type="ECO:0000313" key="6">
    <source>
        <dbReference type="Proteomes" id="UP000722791"/>
    </source>
</evidence>
<dbReference type="InterPro" id="IPR001765">
    <property type="entry name" value="Carbonic_anhydrase"/>
</dbReference>
<dbReference type="AlphaFoldDB" id="A0A8J4G6Q8"/>
<feature type="binding site" evidence="4">
    <location>
        <position position="46"/>
    </location>
    <ligand>
        <name>Zn(2+)</name>
        <dbReference type="ChEBI" id="CHEBI:29105"/>
    </ligand>
</feature>